<dbReference type="STRING" id="342668.A0A1B8GNU9"/>
<proteinExistence type="predicted"/>
<name>A0A1B8GNU9_9PEZI</name>
<dbReference type="GO" id="GO:0004553">
    <property type="term" value="F:hydrolase activity, hydrolyzing O-glycosyl compounds"/>
    <property type="evidence" value="ECO:0007669"/>
    <property type="project" value="InterPro"/>
</dbReference>
<dbReference type="Proteomes" id="UP000091956">
    <property type="component" value="Unassembled WGS sequence"/>
</dbReference>
<dbReference type="RefSeq" id="XP_018131242.2">
    <property type="nucleotide sequence ID" value="XM_018274050.2"/>
</dbReference>
<keyword evidence="3" id="KW-1185">Reference proteome</keyword>
<organism evidence="2 3">
    <name type="scientific">Pseudogymnoascus verrucosus</name>
    <dbReference type="NCBI Taxonomy" id="342668"/>
    <lineage>
        <taxon>Eukaryota</taxon>
        <taxon>Fungi</taxon>
        <taxon>Dikarya</taxon>
        <taxon>Ascomycota</taxon>
        <taxon>Pezizomycotina</taxon>
        <taxon>Leotiomycetes</taxon>
        <taxon>Thelebolales</taxon>
        <taxon>Thelebolaceae</taxon>
        <taxon>Pseudogymnoascus</taxon>
    </lineage>
</organism>
<accession>A0A1B8GNU9</accession>
<evidence type="ECO:0000313" key="3">
    <source>
        <dbReference type="Proteomes" id="UP000091956"/>
    </source>
</evidence>
<dbReference type="EMBL" id="KV460221">
    <property type="protein sequence ID" value="OBT97509.2"/>
    <property type="molecule type" value="Genomic_DNA"/>
</dbReference>
<dbReference type="GeneID" id="28837965"/>
<evidence type="ECO:0000259" key="1">
    <source>
        <dbReference type="PROSITE" id="PS51762"/>
    </source>
</evidence>
<sequence>MYGSLLDRFELSLDEGQPKIINPELIMLRLTLTAALLLPVSFAASLLPRDGYKIPSTSFDSQTTFNTYWAYNYPWGTDHNGAARMASSQVKVGGGQVTLTAAPTTGQAPTSGGLAIHYLSGTIYAKEYFTVAANGGYDFTGDFLASTAKGTWPAFWLTGANSWPPEIDLAEWKGSGKISFNSLGINNQWITKDVAYNSGSWHTLKMEVRDLNGVDVQTKFYMDGVLQATQTGNAMVGKPFWLIMDYQMEGSSGSPGPTSSTTFALKGFTAYSYND</sequence>
<dbReference type="InterPro" id="IPR013320">
    <property type="entry name" value="ConA-like_dom_sf"/>
</dbReference>
<dbReference type="Gene3D" id="2.60.120.200">
    <property type="match status" value="1"/>
</dbReference>
<reference evidence="2 3" key="1">
    <citation type="submission" date="2016-03" db="EMBL/GenBank/DDBJ databases">
        <title>Comparative genomics of Pseudogymnoascus destructans, the fungus causing white-nose syndrome of bats.</title>
        <authorList>
            <person name="Palmer J.M."/>
            <person name="Drees K.P."/>
            <person name="Foster J.T."/>
            <person name="Lindner D.L."/>
        </authorList>
    </citation>
    <scope>NUCLEOTIDE SEQUENCE [LARGE SCALE GENOMIC DNA]</scope>
    <source>
        <strain evidence="2 3">UAMH 10579</strain>
    </source>
</reference>
<dbReference type="AlphaFoldDB" id="A0A1B8GNU9"/>
<dbReference type="SUPFAM" id="SSF49899">
    <property type="entry name" value="Concanavalin A-like lectins/glucanases"/>
    <property type="match status" value="1"/>
</dbReference>
<dbReference type="PROSITE" id="PS51762">
    <property type="entry name" value="GH16_2"/>
    <property type="match status" value="1"/>
</dbReference>
<reference evidence="3" key="2">
    <citation type="journal article" date="2018" name="Nat. Commun.">
        <title>Extreme sensitivity to ultraviolet light in the fungal pathogen causing white-nose syndrome of bats.</title>
        <authorList>
            <person name="Palmer J.M."/>
            <person name="Drees K.P."/>
            <person name="Foster J.T."/>
            <person name="Lindner D.L."/>
        </authorList>
    </citation>
    <scope>NUCLEOTIDE SEQUENCE [LARGE SCALE GENOMIC DNA]</scope>
    <source>
        <strain evidence="3">UAMH 10579</strain>
    </source>
</reference>
<gene>
    <name evidence="2" type="ORF">VE01_04579</name>
</gene>
<evidence type="ECO:0000313" key="2">
    <source>
        <dbReference type="EMBL" id="OBT97509.2"/>
    </source>
</evidence>
<protein>
    <recommendedName>
        <fullName evidence="1">GH16 domain-containing protein</fullName>
    </recommendedName>
</protein>
<dbReference type="InterPro" id="IPR000757">
    <property type="entry name" value="Beta-glucanase-like"/>
</dbReference>
<feature type="domain" description="GH16" evidence="1">
    <location>
        <begin position="47"/>
        <end position="275"/>
    </location>
</feature>
<dbReference type="GO" id="GO:0005975">
    <property type="term" value="P:carbohydrate metabolic process"/>
    <property type="evidence" value="ECO:0007669"/>
    <property type="project" value="InterPro"/>
</dbReference>